<dbReference type="GO" id="GO:0005840">
    <property type="term" value="C:ribosome"/>
    <property type="evidence" value="ECO:0007669"/>
    <property type="project" value="UniProtKB-KW"/>
</dbReference>
<dbReference type="Pfam" id="PF05162">
    <property type="entry name" value="Ribosomal_L41"/>
    <property type="match status" value="1"/>
</dbReference>
<dbReference type="InterPro" id="IPR007836">
    <property type="entry name" value="Ribosomal_eS32"/>
</dbReference>
<gene>
    <name evidence="5" type="ORF">EYC84_003409</name>
</gene>
<evidence type="ECO:0000256" key="4">
    <source>
        <dbReference type="RuleBase" id="RU368055"/>
    </source>
</evidence>
<comment type="similarity">
    <text evidence="3 4">Belongs to the eukaryotic ribosomal protein eS32 family.</text>
</comment>
<evidence type="ECO:0000256" key="2">
    <source>
        <dbReference type="ARBA" id="ARBA00023274"/>
    </source>
</evidence>
<evidence type="ECO:0000313" key="6">
    <source>
        <dbReference type="Proteomes" id="UP000322873"/>
    </source>
</evidence>
<comment type="caution">
    <text evidence="5">The sequence shown here is derived from an EMBL/GenBank/DDBJ whole genome shotgun (WGS) entry which is preliminary data.</text>
</comment>
<keyword evidence="1 4" id="KW-0689">Ribosomal protein</keyword>
<evidence type="ECO:0000313" key="5">
    <source>
        <dbReference type="EMBL" id="KAA8572838.1"/>
    </source>
</evidence>
<evidence type="ECO:0000256" key="3">
    <source>
        <dbReference type="ARBA" id="ARBA00043969"/>
    </source>
</evidence>
<evidence type="ECO:0000256" key="1">
    <source>
        <dbReference type="ARBA" id="ARBA00022980"/>
    </source>
</evidence>
<dbReference type="Proteomes" id="UP000322873">
    <property type="component" value="Unassembled WGS sequence"/>
</dbReference>
<name>A0A5M9JTJ4_MONFR</name>
<organism evidence="5 6">
    <name type="scientific">Monilinia fructicola</name>
    <name type="common">Brown rot fungus</name>
    <name type="synonym">Ciboria fructicola</name>
    <dbReference type="NCBI Taxonomy" id="38448"/>
    <lineage>
        <taxon>Eukaryota</taxon>
        <taxon>Fungi</taxon>
        <taxon>Dikarya</taxon>
        <taxon>Ascomycota</taxon>
        <taxon>Pezizomycotina</taxon>
        <taxon>Leotiomycetes</taxon>
        <taxon>Helotiales</taxon>
        <taxon>Sclerotiniaceae</taxon>
        <taxon>Monilinia</taxon>
    </lineage>
</organism>
<comment type="subunit">
    <text evidence="4">Component of the large ribosomal subunit.</text>
</comment>
<accession>A0A5M9JTJ4</accession>
<sequence length="181" mass="21563">MIRHWPLQKRFTGWNNFRRCPGRARPDERIDIGHLKSEEQVEYHVISPKSSKCAKLARKINRDRAPYLELQSTELISLPQSFIQLTFNMRAKWRKKRVRRLKRKRRKTRARSCLCYGLSLAPTSSPFSAFQYSPKVRGSSFVHRRLGVQGKISMVTRIHWHVVESFERKQDRSTIQCRFVH</sequence>
<dbReference type="GO" id="GO:0003735">
    <property type="term" value="F:structural constituent of ribosome"/>
    <property type="evidence" value="ECO:0007669"/>
    <property type="project" value="UniProtKB-UniRule"/>
</dbReference>
<protein>
    <recommendedName>
        <fullName evidence="4">60S ribosomal protein L41</fullName>
    </recommendedName>
</protein>
<dbReference type="AlphaFoldDB" id="A0A5M9JTJ4"/>
<dbReference type="EMBL" id="VICG01000004">
    <property type="protein sequence ID" value="KAA8572838.1"/>
    <property type="molecule type" value="Genomic_DNA"/>
</dbReference>
<proteinExistence type="inferred from homology"/>
<reference evidence="5 6" key="1">
    <citation type="submission" date="2019-06" db="EMBL/GenBank/DDBJ databases">
        <title>Genome Sequence of the Brown Rot Fungal Pathogen Monilinia fructicola.</title>
        <authorList>
            <person name="De Miccolis Angelini R.M."/>
            <person name="Landi L."/>
            <person name="Abate D."/>
            <person name="Pollastro S."/>
            <person name="Romanazzi G."/>
            <person name="Faretra F."/>
        </authorList>
    </citation>
    <scope>NUCLEOTIDE SEQUENCE [LARGE SCALE GENOMIC DNA]</scope>
    <source>
        <strain evidence="5 6">Mfrc123</strain>
    </source>
</reference>
<keyword evidence="2 4" id="KW-0687">Ribonucleoprotein</keyword>
<dbReference type="GO" id="GO:0006412">
    <property type="term" value="P:translation"/>
    <property type="evidence" value="ECO:0007669"/>
    <property type="project" value="InterPro"/>
</dbReference>
<keyword evidence="6" id="KW-1185">Reference proteome</keyword>
<dbReference type="GO" id="GO:1990904">
    <property type="term" value="C:ribonucleoprotein complex"/>
    <property type="evidence" value="ECO:0007669"/>
    <property type="project" value="UniProtKB-KW"/>
</dbReference>